<dbReference type="Gene3D" id="3.40.50.1100">
    <property type="match status" value="2"/>
</dbReference>
<dbReference type="AlphaFoldDB" id="A0A094QDS9"/>
<dbReference type="InterPro" id="IPR050147">
    <property type="entry name" value="Ser/Thr_Dehydratase"/>
</dbReference>
<keyword evidence="5" id="KW-0456">Lyase</keyword>
<dbReference type="EMBL" id="JNSL01000022">
    <property type="protein sequence ID" value="KGA20359.1"/>
    <property type="molecule type" value="Genomic_DNA"/>
</dbReference>
<dbReference type="GO" id="GO:0006565">
    <property type="term" value="P:L-serine catabolic process"/>
    <property type="evidence" value="ECO:0007669"/>
    <property type="project" value="TreeGrafter"/>
</dbReference>
<evidence type="ECO:0000259" key="6">
    <source>
        <dbReference type="PROSITE" id="PS51671"/>
    </source>
</evidence>
<evidence type="ECO:0000256" key="4">
    <source>
        <dbReference type="ARBA" id="ARBA00022898"/>
    </source>
</evidence>
<evidence type="ECO:0000256" key="3">
    <source>
        <dbReference type="ARBA" id="ARBA00012096"/>
    </source>
</evidence>
<dbReference type="EC" id="4.3.1.19" evidence="3"/>
<dbReference type="GO" id="GO:0009097">
    <property type="term" value="P:isoleucine biosynthetic process"/>
    <property type="evidence" value="ECO:0007669"/>
    <property type="project" value="TreeGrafter"/>
</dbReference>
<evidence type="ECO:0000256" key="5">
    <source>
        <dbReference type="ARBA" id="ARBA00023239"/>
    </source>
</evidence>
<dbReference type="PROSITE" id="PS51671">
    <property type="entry name" value="ACT"/>
    <property type="match status" value="1"/>
</dbReference>
<dbReference type="SUPFAM" id="SSF55021">
    <property type="entry name" value="ACT-like"/>
    <property type="match status" value="1"/>
</dbReference>
<protein>
    <recommendedName>
        <fullName evidence="3">threonine ammonia-lyase</fullName>
        <ecNumber evidence="3">4.3.1.19</ecNumber>
    </recommendedName>
</protein>
<sequence length="403" mass="42365">MQPVTLEDINDAAKLLDGVIKKTPSISAGWIEKKYGVDVTFKCENLQRAGSFKIRGAYNRIARLTAEQRNKGVVAASAGNHAQGVALAAQILGIKATIFMPEGATLPKYQATLGYGADVIFAGKTIDEALMSASAFSDETGAVFIHPFDHEHIVAGQGTMGLEILAQNPDVKTVVVCTGGGGLLAGTALAIKSLRPDIKVIGVQAEMAAAYPPSLAAGSPQMLPKMSTMADGIAVGKPGDVPFAIIQQHVDEIRTVSEASLARALLLTLERSKLQVEAGGIAAVAAILDDPDSFDGPVVASLSGGNIDPLLLSRVLRTGLATSGRFLMVQVRLSDQPGSLAKLLACVAELGTNIIQTSHTRMNPALAISEVDVELELETRGFEHRDQILAQIVANGFEIVTYY</sequence>
<dbReference type="GO" id="GO:0003941">
    <property type="term" value="F:L-serine ammonia-lyase activity"/>
    <property type="evidence" value="ECO:0007669"/>
    <property type="project" value="TreeGrafter"/>
</dbReference>
<dbReference type="InterPro" id="IPR044561">
    <property type="entry name" value="ACT_ThrD-II-like"/>
</dbReference>
<dbReference type="InterPro" id="IPR001926">
    <property type="entry name" value="TrpB-like_PALP"/>
</dbReference>
<dbReference type="InterPro" id="IPR002912">
    <property type="entry name" value="ACT_dom"/>
</dbReference>
<dbReference type="PANTHER" id="PTHR48078">
    <property type="entry name" value="THREONINE DEHYDRATASE, MITOCHONDRIAL-RELATED"/>
    <property type="match status" value="1"/>
</dbReference>
<gene>
    <name evidence="7" type="ORF">GM51_5280</name>
</gene>
<dbReference type="InterPro" id="IPR045865">
    <property type="entry name" value="ACT-like_dom_sf"/>
</dbReference>
<dbReference type="CDD" id="cd04886">
    <property type="entry name" value="ACT_ThrD-II-like"/>
    <property type="match status" value="1"/>
</dbReference>
<dbReference type="CDD" id="cd01562">
    <property type="entry name" value="Thr-dehyd"/>
    <property type="match status" value="1"/>
</dbReference>
<comment type="caution">
    <text evidence="7">The sequence shown here is derived from an EMBL/GenBank/DDBJ whole genome shotgun (WGS) entry which is preliminary data.</text>
</comment>
<dbReference type="InterPro" id="IPR036052">
    <property type="entry name" value="TrpB-like_PALP_sf"/>
</dbReference>
<keyword evidence="4" id="KW-0663">Pyridoxal phosphate</keyword>
<accession>A0A094QDS9</accession>
<dbReference type="InterPro" id="IPR005789">
    <property type="entry name" value="Thr_deHydtase_catblc"/>
</dbReference>
<dbReference type="GO" id="GO:0004794">
    <property type="term" value="F:threonine deaminase activity"/>
    <property type="evidence" value="ECO:0007669"/>
    <property type="project" value="UniProtKB-EC"/>
</dbReference>
<reference evidence="7" key="1">
    <citation type="submission" date="2014-06" db="EMBL/GenBank/DDBJ databases">
        <title>Key roles for freshwater Actinobacteria revealed by deep metagenomic sequencing.</title>
        <authorList>
            <person name="Ghai R."/>
            <person name="Mizuno C.M."/>
            <person name="Picazo A."/>
            <person name="Camacho A."/>
            <person name="Rodriguez-Valera F."/>
        </authorList>
    </citation>
    <scope>NUCLEOTIDE SEQUENCE</scope>
</reference>
<evidence type="ECO:0000256" key="1">
    <source>
        <dbReference type="ARBA" id="ARBA00001933"/>
    </source>
</evidence>
<proteinExistence type="inferred from homology"/>
<dbReference type="PANTHER" id="PTHR48078:SF6">
    <property type="entry name" value="L-THREONINE DEHYDRATASE CATABOLIC TDCB"/>
    <property type="match status" value="1"/>
</dbReference>
<dbReference type="SUPFAM" id="SSF53686">
    <property type="entry name" value="Tryptophan synthase beta subunit-like PLP-dependent enzymes"/>
    <property type="match status" value="1"/>
</dbReference>
<evidence type="ECO:0000256" key="2">
    <source>
        <dbReference type="ARBA" id="ARBA00010869"/>
    </source>
</evidence>
<evidence type="ECO:0000313" key="7">
    <source>
        <dbReference type="EMBL" id="KGA20359.1"/>
    </source>
</evidence>
<feature type="domain" description="ACT" evidence="6">
    <location>
        <begin position="328"/>
        <end position="403"/>
    </location>
</feature>
<dbReference type="GO" id="GO:0006567">
    <property type="term" value="P:L-threonine catabolic process"/>
    <property type="evidence" value="ECO:0007669"/>
    <property type="project" value="InterPro"/>
</dbReference>
<dbReference type="NCBIfam" id="TIGR01127">
    <property type="entry name" value="ilvA_1Cterm"/>
    <property type="match status" value="1"/>
</dbReference>
<organism evidence="7">
    <name type="scientific">freshwater metagenome</name>
    <dbReference type="NCBI Taxonomy" id="449393"/>
    <lineage>
        <taxon>unclassified sequences</taxon>
        <taxon>metagenomes</taxon>
        <taxon>ecological metagenomes</taxon>
    </lineage>
</organism>
<name>A0A094QDS9_9ZZZZ</name>
<dbReference type="FunFam" id="3.40.50.1100:FF:000005">
    <property type="entry name" value="Threonine dehydratase catabolic"/>
    <property type="match status" value="1"/>
</dbReference>
<comment type="cofactor">
    <cofactor evidence="1">
        <name>pyridoxal 5'-phosphate</name>
        <dbReference type="ChEBI" id="CHEBI:597326"/>
    </cofactor>
</comment>
<dbReference type="Pfam" id="PF00291">
    <property type="entry name" value="PALP"/>
    <property type="match status" value="1"/>
</dbReference>
<comment type="similarity">
    <text evidence="2">Belongs to the serine/threonine dehydratase family.</text>
</comment>